<dbReference type="OrthoDB" id="3231004at2759"/>
<dbReference type="Proteomes" id="UP000326924">
    <property type="component" value="Unassembled WGS sequence"/>
</dbReference>
<dbReference type="InParanoid" id="A0A5J5EHC6"/>
<dbReference type="EMBL" id="VXIS01000287">
    <property type="protein sequence ID" value="KAA8895112.1"/>
    <property type="molecule type" value="Genomic_DNA"/>
</dbReference>
<organism evidence="1 2">
    <name type="scientific">Sphaerosporella brunnea</name>
    <dbReference type="NCBI Taxonomy" id="1250544"/>
    <lineage>
        <taxon>Eukaryota</taxon>
        <taxon>Fungi</taxon>
        <taxon>Dikarya</taxon>
        <taxon>Ascomycota</taxon>
        <taxon>Pezizomycotina</taxon>
        <taxon>Pezizomycetes</taxon>
        <taxon>Pezizales</taxon>
        <taxon>Pyronemataceae</taxon>
        <taxon>Sphaerosporella</taxon>
    </lineage>
</organism>
<comment type="caution">
    <text evidence="1">The sequence shown here is derived from an EMBL/GenBank/DDBJ whole genome shotgun (WGS) entry which is preliminary data.</text>
</comment>
<sequence>MTAYAPYSAAMRVGQGFNSYTQSICIDNAVVFEAPKYAKPAAAATAEEAAAAGGPPRQVVDYAAGFVEKLSDVVEATNLSPSASIKSGSIGNSGKGGGGFIDCDKAFAPLMLRGGGFKEAHLNYLVHTKVLMHPPSQQHQETLRFQKLKGMPNTSEAFNAVFGDCFISGFLEGGEFTALVSLRFWDDGEGSMAGKEGRALAKLALSPRSGDEEVTAARKALTEKAEVSVNVSWAGGGNIKDEGQWDIDSILSIAARFPEMVSRCPQRIAAVLTKYTTLRSFLEQMPGIVPLDYDNTVLYSGDLLDAYMEYKHMVRQLNQMLADPSAYVESTFVSREEAAELKPIRLLPSELDDAKTYCRTQMLRIVKEVDNIAKNPALAMDEEHIPPFMSAELFRAMLPVTVLFLRRKMKRACEPSAQQLTLTRRYMFLAPKS</sequence>
<dbReference type="AlphaFoldDB" id="A0A5J5EHC6"/>
<gene>
    <name evidence="1" type="ORF">FN846DRAFT_785451</name>
</gene>
<name>A0A5J5EHC6_9PEZI</name>
<accession>A0A5J5EHC6</accession>
<reference evidence="1 2" key="1">
    <citation type="submission" date="2019-09" db="EMBL/GenBank/DDBJ databases">
        <title>Draft genome of the ectomycorrhizal ascomycete Sphaerosporella brunnea.</title>
        <authorList>
            <consortium name="DOE Joint Genome Institute"/>
            <person name="Benucci G.M."/>
            <person name="Marozzi G."/>
            <person name="Antonielli L."/>
            <person name="Sanchez S."/>
            <person name="Marco P."/>
            <person name="Wang X."/>
            <person name="Falini L.B."/>
            <person name="Barry K."/>
            <person name="Haridas S."/>
            <person name="Lipzen A."/>
            <person name="Labutti K."/>
            <person name="Grigoriev I.V."/>
            <person name="Murat C."/>
            <person name="Martin F."/>
            <person name="Albertini E."/>
            <person name="Donnini D."/>
            <person name="Bonito G."/>
        </authorList>
    </citation>
    <scope>NUCLEOTIDE SEQUENCE [LARGE SCALE GENOMIC DNA]</scope>
    <source>
        <strain evidence="1 2">Sb_GMNB300</strain>
    </source>
</reference>
<protein>
    <submittedName>
        <fullName evidence="1">Uncharacterized protein</fullName>
    </submittedName>
</protein>
<evidence type="ECO:0000313" key="2">
    <source>
        <dbReference type="Proteomes" id="UP000326924"/>
    </source>
</evidence>
<proteinExistence type="predicted"/>
<keyword evidence="2" id="KW-1185">Reference proteome</keyword>
<evidence type="ECO:0000313" key="1">
    <source>
        <dbReference type="EMBL" id="KAA8895112.1"/>
    </source>
</evidence>